<dbReference type="SMART" id="SM00382">
    <property type="entry name" value="AAA"/>
    <property type="match status" value="1"/>
</dbReference>
<dbReference type="Pfam" id="PF00005">
    <property type="entry name" value="ABC_tran"/>
    <property type="match status" value="1"/>
</dbReference>
<dbReference type="EMBL" id="PDJC01000001">
    <property type="protein sequence ID" value="PFG15613.1"/>
    <property type="molecule type" value="Genomic_DNA"/>
</dbReference>
<name>A0A2A9CMI4_9ACTN</name>
<dbReference type="GO" id="GO:0016887">
    <property type="term" value="F:ATP hydrolysis activity"/>
    <property type="evidence" value="ECO:0007669"/>
    <property type="project" value="InterPro"/>
</dbReference>
<evidence type="ECO:0000313" key="4">
    <source>
        <dbReference type="EMBL" id="PFG15613.1"/>
    </source>
</evidence>
<dbReference type="InterPro" id="IPR027417">
    <property type="entry name" value="P-loop_NTPase"/>
</dbReference>
<dbReference type="Proteomes" id="UP000226079">
    <property type="component" value="Unassembled WGS sequence"/>
</dbReference>
<evidence type="ECO:0000256" key="2">
    <source>
        <dbReference type="ARBA" id="ARBA00022840"/>
    </source>
</evidence>
<gene>
    <name evidence="4" type="ORF">ATK74_0133</name>
</gene>
<accession>A0A2A9CMI4</accession>
<dbReference type="InterPro" id="IPR003439">
    <property type="entry name" value="ABC_transporter-like_ATP-bd"/>
</dbReference>
<dbReference type="SUPFAM" id="SSF52540">
    <property type="entry name" value="P-loop containing nucleoside triphosphate hydrolases"/>
    <property type="match status" value="1"/>
</dbReference>
<evidence type="ECO:0000256" key="1">
    <source>
        <dbReference type="ARBA" id="ARBA00022741"/>
    </source>
</evidence>
<proteinExistence type="predicted"/>
<dbReference type="Gene3D" id="3.40.50.300">
    <property type="entry name" value="P-loop containing nucleotide triphosphate hydrolases"/>
    <property type="match status" value="1"/>
</dbReference>
<evidence type="ECO:0000259" key="3">
    <source>
        <dbReference type="SMART" id="SM00382"/>
    </source>
</evidence>
<protein>
    <submittedName>
        <fullName evidence="4">ABC transporter family protein</fullName>
    </submittedName>
</protein>
<dbReference type="InterPro" id="IPR003593">
    <property type="entry name" value="AAA+_ATPase"/>
</dbReference>
<dbReference type="RefSeq" id="WP_169923668.1">
    <property type="nucleotide sequence ID" value="NZ_PDJC01000001.1"/>
</dbReference>
<dbReference type="PANTHER" id="PTHR43158:SF2">
    <property type="entry name" value="SKFA PEPTIDE EXPORT ATP-BINDING PROTEIN SKFE"/>
    <property type="match status" value="1"/>
</dbReference>
<feature type="domain" description="AAA+ ATPase" evidence="3">
    <location>
        <begin position="43"/>
        <end position="240"/>
    </location>
</feature>
<keyword evidence="1" id="KW-0547">Nucleotide-binding</keyword>
<organism evidence="4 5">
    <name type="scientific">Propionicimonas paludicola</name>
    <dbReference type="NCBI Taxonomy" id="185243"/>
    <lineage>
        <taxon>Bacteria</taxon>
        <taxon>Bacillati</taxon>
        <taxon>Actinomycetota</taxon>
        <taxon>Actinomycetes</taxon>
        <taxon>Propionibacteriales</taxon>
        <taxon>Nocardioidaceae</taxon>
        <taxon>Propionicimonas</taxon>
    </lineage>
</organism>
<dbReference type="GO" id="GO:0005524">
    <property type="term" value="F:ATP binding"/>
    <property type="evidence" value="ECO:0007669"/>
    <property type="project" value="UniProtKB-KW"/>
</dbReference>
<keyword evidence="2" id="KW-0067">ATP-binding</keyword>
<comment type="caution">
    <text evidence="4">The sequence shown here is derived from an EMBL/GenBank/DDBJ whole genome shotgun (WGS) entry which is preliminary data.</text>
</comment>
<evidence type="ECO:0000313" key="5">
    <source>
        <dbReference type="Proteomes" id="UP000226079"/>
    </source>
</evidence>
<reference evidence="4 5" key="1">
    <citation type="submission" date="2017-10" db="EMBL/GenBank/DDBJ databases">
        <title>Sequencing the genomes of 1000 actinobacteria strains.</title>
        <authorList>
            <person name="Klenk H.-P."/>
        </authorList>
    </citation>
    <scope>NUCLEOTIDE SEQUENCE [LARGE SCALE GENOMIC DNA]</scope>
    <source>
        <strain evidence="4 5">DSM 15597</strain>
    </source>
</reference>
<dbReference type="AlphaFoldDB" id="A0A2A9CMI4"/>
<keyword evidence="5" id="KW-1185">Reference proteome</keyword>
<sequence length="247" mass="26629">MNTLTQVAPEAATTTELAIEATALQLDGRRGRVFGPVDVAIEPGTLNLITGRAGSGKTSLLLTLVGRMRPNRGSQLTVLGRRLPARTLGVQRRSAAVGIHGLDDLDEEVTVAATLREREAWLAHWYQIVRTPGDARVAEVCAPVFGDSPAPKAKQLVHELDEADNLLLRIALAMLSSPEILVVDDIDALHDTDSRRRVWEALHGLADAGLTIVVSAATSGELSRLGWAVLPTHIRLPEPPARPRARR</sequence>
<dbReference type="PANTHER" id="PTHR43158">
    <property type="entry name" value="SKFA PEPTIDE EXPORT ATP-BINDING PROTEIN SKFE"/>
    <property type="match status" value="1"/>
</dbReference>